<protein>
    <submittedName>
        <fullName evidence="2">Uncharacterized protein</fullName>
    </submittedName>
</protein>
<dbReference type="AlphaFoldDB" id="A0A0B1TN60"/>
<organism evidence="2 3">
    <name type="scientific">Oesophagostomum dentatum</name>
    <name type="common">Nodular worm</name>
    <dbReference type="NCBI Taxonomy" id="61180"/>
    <lineage>
        <taxon>Eukaryota</taxon>
        <taxon>Metazoa</taxon>
        <taxon>Ecdysozoa</taxon>
        <taxon>Nematoda</taxon>
        <taxon>Chromadorea</taxon>
        <taxon>Rhabditida</taxon>
        <taxon>Rhabditina</taxon>
        <taxon>Rhabditomorpha</taxon>
        <taxon>Strongyloidea</taxon>
        <taxon>Strongylidae</taxon>
        <taxon>Oesophagostomum</taxon>
    </lineage>
</organism>
<feature type="coiled-coil region" evidence="1">
    <location>
        <begin position="58"/>
        <end position="85"/>
    </location>
</feature>
<keyword evidence="1" id="KW-0175">Coiled coil</keyword>
<name>A0A0B1TN60_OESDE</name>
<evidence type="ECO:0000313" key="2">
    <source>
        <dbReference type="EMBL" id="KHJ98654.1"/>
    </source>
</evidence>
<evidence type="ECO:0000313" key="3">
    <source>
        <dbReference type="Proteomes" id="UP000053660"/>
    </source>
</evidence>
<dbReference type="Proteomes" id="UP000053660">
    <property type="component" value="Unassembled WGS sequence"/>
</dbReference>
<dbReference type="EMBL" id="KN549287">
    <property type="protein sequence ID" value="KHJ98654.1"/>
    <property type="molecule type" value="Genomic_DNA"/>
</dbReference>
<proteinExistence type="predicted"/>
<gene>
    <name evidence="2" type="ORF">OESDEN_01346</name>
</gene>
<reference evidence="2 3" key="1">
    <citation type="submission" date="2014-03" db="EMBL/GenBank/DDBJ databases">
        <title>Draft genome of the hookworm Oesophagostomum dentatum.</title>
        <authorList>
            <person name="Mitreva M."/>
        </authorList>
    </citation>
    <scope>NUCLEOTIDE SEQUENCE [LARGE SCALE GENOMIC DNA]</scope>
    <source>
        <strain evidence="2 3">OD-Hann</strain>
    </source>
</reference>
<accession>A0A0B1TN60</accession>
<evidence type="ECO:0000256" key="1">
    <source>
        <dbReference type="SAM" id="Coils"/>
    </source>
</evidence>
<dbReference type="OrthoDB" id="5817567at2759"/>
<sequence>MQPLTVDAFQYRCYRIAVYDSISPRDEQYLPDGRRYDQFPAPATGSRATMAIDERRVKRFFRKEKRNAERAVDAAKSDIKRTVNDVQNAFRPPWYKRMWNSIKRPFTRRQPR</sequence>
<keyword evidence="3" id="KW-1185">Reference proteome</keyword>